<feature type="compositionally biased region" description="Basic and acidic residues" evidence="1">
    <location>
        <begin position="90"/>
        <end position="101"/>
    </location>
</feature>
<organism evidence="2 3">
    <name type="scientific">Serendipita vermifera MAFF 305830</name>
    <dbReference type="NCBI Taxonomy" id="933852"/>
    <lineage>
        <taxon>Eukaryota</taxon>
        <taxon>Fungi</taxon>
        <taxon>Dikarya</taxon>
        <taxon>Basidiomycota</taxon>
        <taxon>Agaricomycotina</taxon>
        <taxon>Agaricomycetes</taxon>
        <taxon>Sebacinales</taxon>
        <taxon>Serendipitaceae</taxon>
        <taxon>Serendipita</taxon>
    </lineage>
</organism>
<feature type="compositionally biased region" description="Acidic residues" evidence="1">
    <location>
        <begin position="79"/>
        <end position="89"/>
    </location>
</feature>
<proteinExistence type="predicted"/>
<reference evidence="2 3" key="1">
    <citation type="submission" date="2014-04" db="EMBL/GenBank/DDBJ databases">
        <authorList>
            <consortium name="DOE Joint Genome Institute"/>
            <person name="Kuo A."/>
            <person name="Zuccaro A."/>
            <person name="Kohler A."/>
            <person name="Nagy L.G."/>
            <person name="Floudas D."/>
            <person name="Copeland A."/>
            <person name="Barry K.W."/>
            <person name="Cichocki N."/>
            <person name="Veneault-Fourrey C."/>
            <person name="LaButti K."/>
            <person name="Lindquist E.A."/>
            <person name="Lipzen A."/>
            <person name="Lundell T."/>
            <person name="Morin E."/>
            <person name="Murat C."/>
            <person name="Sun H."/>
            <person name="Tunlid A."/>
            <person name="Henrissat B."/>
            <person name="Grigoriev I.V."/>
            <person name="Hibbett D.S."/>
            <person name="Martin F."/>
            <person name="Nordberg H.P."/>
            <person name="Cantor M.N."/>
            <person name="Hua S.X."/>
        </authorList>
    </citation>
    <scope>NUCLEOTIDE SEQUENCE [LARGE SCALE GENOMIC DNA]</scope>
    <source>
        <strain evidence="2 3">MAFF 305830</strain>
    </source>
</reference>
<evidence type="ECO:0000313" key="2">
    <source>
        <dbReference type="EMBL" id="KIM23434.1"/>
    </source>
</evidence>
<evidence type="ECO:0000256" key="1">
    <source>
        <dbReference type="SAM" id="MobiDB-lite"/>
    </source>
</evidence>
<feature type="region of interest" description="Disordered" evidence="1">
    <location>
        <begin position="60"/>
        <end position="122"/>
    </location>
</feature>
<dbReference type="HOGENOM" id="CLU_2028170_0_0_1"/>
<sequence length="122" mass="13862">MLADPGSHSIIDPLRTFQLSTAWICFNRVEFRPKTHRLEDDTPTLPPRWGFWEEEVAEELDVDSVERKEDGSSGYSNNGDEDNSEEGDEDKERALREEKPVLQDLEASASSPILREIPSSQS</sequence>
<keyword evidence="3" id="KW-1185">Reference proteome</keyword>
<dbReference type="EMBL" id="KN824337">
    <property type="protein sequence ID" value="KIM23434.1"/>
    <property type="molecule type" value="Genomic_DNA"/>
</dbReference>
<name>A0A0C3ATU7_SERVB</name>
<reference evidence="3" key="2">
    <citation type="submission" date="2015-01" db="EMBL/GenBank/DDBJ databases">
        <title>Evolutionary Origins and Diversification of the Mycorrhizal Mutualists.</title>
        <authorList>
            <consortium name="DOE Joint Genome Institute"/>
            <consortium name="Mycorrhizal Genomics Consortium"/>
            <person name="Kohler A."/>
            <person name="Kuo A."/>
            <person name="Nagy L.G."/>
            <person name="Floudas D."/>
            <person name="Copeland A."/>
            <person name="Barry K.W."/>
            <person name="Cichocki N."/>
            <person name="Veneault-Fourrey C."/>
            <person name="LaButti K."/>
            <person name="Lindquist E.A."/>
            <person name="Lipzen A."/>
            <person name="Lundell T."/>
            <person name="Morin E."/>
            <person name="Murat C."/>
            <person name="Riley R."/>
            <person name="Ohm R."/>
            <person name="Sun H."/>
            <person name="Tunlid A."/>
            <person name="Henrissat B."/>
            <person name="Grigoriev I.V."/>
            <person name="Hibbett D.S."/>
            <person name="Martin F."/>
        </authorList>
    </citation>
    <scope>NUCLEOTIDE SEQUENCE [LARGE SCALE GENOMIC DNA]</scope>
    <source>
        <strain evidence="3">MAFF 305830</strain>
    </source>
</reference>
<accession>A0A0C3ATU7</accession>
<protein>
    <submittedName>
        <fullName evidence="2">Uncharacterized protein</fullName>
    </submittedName>
</protein>
<dbReference type="Proteomes" id="UP000054097">
    <property type="component" value="Unassembled WGS sequence"/>
</dbReference>
<gene>
    <name evidence="2" type="ORF">M408DRAFT_27885</name>
</gene>
<dbReference type="AlphaFoldDB" id="A0A0C3ATU7"/>
<evidence type="ECO:0000313" key="3">
    <source>
        <dbReference type="Proteomes" id="UP000054097"/>
    </source>
</evidence>